<gene>
    <name evidence="3" type="ORF">FRY98_24605</name>
</gene>
<name>A0A5D0CLP1_9BACL</name>
<dbReference type="EMBL" id="VSDO01000005">
    <property type="protein sequence ID" value="TYA10953.1"/>
    <property type="molecule type" value="Genomic_DNA"/>
</dbReference>
<organism evidence="3 4">
    <name type="scientific">Paenibacillus faecis</name>
    <dbReference type="NCBI Taxonomy" id="862114"/>
    <lineage>
        <taxon>Bacteria</taxon>
        <taxon>Bacillati</taxon>
        <taxon>Bacillota</taxon>
        <taxon>Bacilli</taxon>
        <taxon>Bacillales</taxon>
        <taxon>Paenibacillaceae</taxon>
        <taxon>Paenibacillus</taxon>
    </lineage>
</organism>
<sequence>MSLDKKIVGAVIKQKRKEKKLKQNQLSEEVGLSRNYISDIENGRYLPSVDALYKLASCLEIDLNTLPMSEIQDVKV</sequence>
<dbReference type="InterPro" id="IPR001387">
    <property type="entry name" value="Cro/C1-type_HTH"/>
</dbReference>
<dbReference type="SMART" id="SM00530">
    <property type="entry name" value="HTH_XRE"/>
    <property type="match status" value="1"/>
</dbReference>
<reference evidence="3 4" key="1">
    <citation type="submission" date="2019-08" db="EMBL/GenBank/DDBJ databases">
        <title>Genome sequencing of Paenibacillus faecis DSM 23593(T).</title>
        <authorList>
            <person name="Kook J.-K."/>
            <person name="Park S.-N."/>
            <person name="Lim Y.K."/>
        </authorList>
    </citation>
    <scope>NUCLEOTIDE SEQUENCE [LARGE SCALE GENOMIC DNA]</scope>
    <source>
        <strain evidence="3 4">DSM 23593</strain>
    </source>
</reference>
<dbReference type="GO" id="GO:0003677">
    <property type="term" value="F:DNA binding"/>
    <property type="evidence" value="ECO:0007669"/>
    <property type="project" value="UniProtKB-KW"/>
</dbReference>
<dbReference type="InterPro" id="IPR010982">
    <property type="entry name" value="Lambda_DNA-bd_dom_sf"/>
</dbReference>
<accession>A0A5D0CLP1</accession>
<keyword evidence="1" id="KW-0238">DNA-binding</keyword>
<dbReference type="OrthoDB" id="5461347at2"/>
<evidence type="ECO:0000313" key="3">
    <source>
        <dbReference type="EMBL" id="TYA10953.1"/>
    </source>
</evidence>
<dbReference type="PANTHER" id="PTHR46558:SF4">
    <property type="entry name" value="DNA-BIDING PHAGE PROTEIN"/>
    <property type="match status" value="1"/>
</dbReference>
<evidence type="ECO:0000313" key="4">
    <source>
        <dbReference type="Proteomes" id="UP000325218"/>
    </source>
</evidence>
<dbReference type="Gene3D" id="1.10.260.40">
    <property type="entry name" value="lambda repressor-like DNA-binding domains"/>
    <property type="match status" value="1"/>
</dbReference>
<dbReference type="PANTHER" id="PTHR46558">
    <property type="entry name" value="TRACRIPTIONAL REGULATORY PROTEIN-RELATED-RELATED"/>
    <property type="match status" value="1"/>
</dbReference>
<dbReference type="PROSITE" id="PS50943">
    <property type="entry name" value="HTH_CROC1"/>
    <property type="match status" value="1"/>
</dbReference>
<proteinExistence type="predicted"/>
<dbReference type="Pfam" id="PF01381">
    <property type="entry name" value="HTH_3"/>
    <property type="match status" value="1"/>
</dbReference>
<evidence type="ECO:0000259" key="2">
    <source>
        <dbReference type="PROSITE" id="PS50943"/>
    </source>
</evidence>
<dbReference type="SUPFAM" id="SSF47413">
    <property type="entry name" value="lambda repressor-like DNA-binding domains"/>
    <property type="match status" value="1"/>
</dbReference>
<dbReference type="Proteomes" id="UP000325218">
    <property type="component" value="Unassembled WGS sequence"/>
</dbReference>
<feature type="domain" description="HTH cro/C1-type" evidence="2">
    <location>
        <begin position="12"/>
        <end position="66"/>
    </location>
</feature>
<dbReference type="RefSeq" id="WP_148457115.1">
    <property type="nucleotide sequence ID" value="NZ_VSDO01000005.1"/>
</dbReference>
<comment type="caution">
    <text evidence="3">The sequence shown here is derived from an EMBL/GenBank/DDBJ whole genome shotgun (WGS) entry which is preliminary data.</text>
</comment>
<keyword evidence="4" id="KW-1185">Reference proteome</keyword>
<dbReference type="CDD" id="cd00093">
    <property type="entry name" value="HTH_XRE"/>
    <property type="match status" value="1"/>
</dbReference>
<protein>
    <submittedName>
        <fullName evidence="3">Helix-turn-helix transcriptional regulator</fullName>
    </submittedName>
</protein>
<dbReference type="AlphaFoldDB" id="A0A5D0CLP1"/>
<evidence type="ECO:0000256" key="1">
    <source>
        <dbReference type="ARBA" id="ARBA00023125"/>
    </source>
</evidence>